<dbReference type="InterPro" id="IPR034984">
    <property type="entry name" value="Imelysin-like_IPPA"/>
</dbReference>
<evidence type="ECO:0000313" key="6">
    <source>
        <dbReference type="Proteomes" id="UP000199647"/>
    </source>
</evidence>
<dbReference type="Proteomes" id="UP000199647">
    <property type="component" value="Unassembled WGS sequence"/>
</dbReference>
<keyword evidence="2 3" id="KW-0732">Signal</keyword>
<dbReference type="Pfam" id="PF09375">
    <property type="entry name" value="Peptidase_M75"/>
    <property type="match status" value="1"/>
</dbReference>
<dbReference type="EMBL" id="FOFG01000012">
    <property type="protein sequence ID" value="SER15208.1"/>
    <property type="molecule type" value="Genomic_DNA"/>
</dbReference>
<organism evidence="5 6">
    <name type="scientific">Faunimonas pinastri</name>
    <dbReference type="NCBI Taxonomy" id="1855383"/>
    <lineage>
        <taxon>Bacteria</taxon>
        <taxon>Pseudomonadati</taxon>
        <taxon>Pseudomonadota</taxon>
        <taxon>Alphaproteobacteria</taxon>
        <taxon>Hyphomicrobiales</taxon>
        <taxon>Afifellaceae</taxon>
        <taxon>Faunimonas</taxon>
    </lineage>
</organism>
<protein>
    <recommendedName>
        <fullName evidence="4">Imelysin-like domain-containing protein</fullName>
    </recommendedName>
</protein>
<dbReference type="InterPro" id="IPR018976">
    <property type="entry name" value="Imelysin-like"/>
</dbReference>
<feature type="domain" description="Imelysin-like" evidence="4">
    <location>
        <begin position="60"/>
        <end position="356"/>
    </location>
</feature>
<dbReference type="Gene3D" id="1.20.1420.20">
    <property type="entry name" value="M75 peptidase, HXXE motif"/>
    <property type="match status" value="1"/>
</dbReference>
<evidence type="ECO:0000256" key="3">
    <source>
        <dbReference type="SAM" id="SignalP"/>
    </source>
</evidence>
<dbReference type="InterPro" id="IPR038352">
    <property type="entry name" value="Imelysin_sf"/>
</dbReference>
<evidence type="ECO:0000256" key="2">
    <source>
        <dbReference type="ARBA" id="ARBA00022729"/>
    </source>
</evidence>
<dbReference type="CDD" id="cd14659">
    <property type="entry name" value="Imelysin-like_IPPA"/>
    <property type="match status" value="1"/>
</dbReference>
<evidence type="ECO:0000256" key="1">
    <source>
        <dbReference type="ARBA" id="ARBA00004196"/>
    </source>
</evidence>
<accession>A0A1H9LV32</accession>
<feature type="signal peptide" evidence="3">
    <location>
        <begin position="1"/>
        <end position="22"/>
    </location>
</feature>
<comment type="subcellular location">
    <subcellularLocation>
        <location evidence="1">Cell envelope</location>
    </subcellularLocation>
</comment>
<dbReference type="RefSeq" id="WP_092497953.1">
    <property type="nucleotide sequence ID" value="NZ_FOFG01000012.1"/>
</dbReference>
<evidence type="ECO:0000259" key="4">
    <source>
        <dbReference type="Pfam" id="PF09375"/>
    </source>
</evidence>
<keyword evidence="6" id="KW-1185">Reference proteome</keyword>
<feature type="chain" id="PRO_5011795192" description="Imelysin-like domain-containing protein" evidence="3">
    <location>
        <begin position="23"/>
        <end position="381"/>
    </location>
</feature>
<sequence length="381" mass="40368">MTFRSIIIAVAWTTLGIPAAIAQPAPSAQPAAPQAPAPAASAAAAIDYMPAVTQAIDGYILPAYRDLQADAGKLADDLGAYCAAPDPTRREALKAGMTDLVKAFAGVDFMQFGPMAQGGRLERFSFWPDPHGVGARQIRMLLARPDPAILQPGALAKQSVALQGIPALEALLYGTGGVLTSDSADPFRCRLAEAIGRNLVALSGEIVMDWTKPDGWRARMLSPGPQNSVYRAPAEPMTEVLKAELTGLEQLADQRIAPAIGDAPATARPALAPYAASGNALAYYRASKDALKRLSDASGMLKLLPADHRFVVRNTRDEWANLDDAFAHVTAPDLKAAVADQDQHDRLAYSVISLQSLRTLYQQKYAPAVGLSVGFNALDGD</sequence>
<evidence type="ECO:0000313" key="5">
    <source>
        <dbReference type="EMBL" id="SER15208.1"/>
    </source>
</evidence>
<name>A0A1H9LV32_9HYPH</name>
<gene>
    <name evidence="5" type="ORF">SAMN05216548_11229</name>
</gene>
<proteinExistence type="predicted"/>
<dbReference type="STRING" id="1855383.SAMN05216548_11229"/>
<reference evidence="5 6" key="1">
    <citation type="submission" date="2016-10" db="EMBL/GenBank/DDBJ databases">
        <authorList>
            <person name="de Groot N.N."/>
        </authorList>
    </citation>
    <scope>NUCLEOTIDE SEQUENCE [LARGE SCALE GENOMIC DNA]</scope>
    <source>
        <strain evidence="5 6">A52C2</strain>
    </source>
</reference>
<dbReference type="AlphaFoldDB" id="A0A1H9LV32"/>
<dbReference type="GO" id="GO:0030313">
    <property type="term" value="C:cell envelope"/>
    <property type="evidence" value="ECO:0007669"/>
    <property type="project" value="UniProtKB-SubCell"/>
</dbReference>
<dbReference type="OrthoDB" id="5729110at2"/>